<dbReference type="GO" id="GO:0005829">
    <property type="term" value="C:cytosol"/>
    <property type="evidence" value="ECO:0007669"/>
    <property type="project" value="UniProtKB-ARBA"/>
</dbReference>
<reference evidence="11" key="1">
    <citation type="submission" date="2020-08" db="EMBL/GenBank/DDBJ databases">
        <title>Multicomponent nature underlies the extraordinary mechanical properties of spider dragline silk.</title>
        <authorList>
            <person name="Kono N."/>
            <person name="Nakamura H."/>
            <person name="Mori M."/>
            <person name="Yoshida Y."/>
            <person name="Ohtoshi R."/>
            <person name="Malay A.D."/>
            <person name="Moran D.A.P."/>
            <person name="Tomita M."/>
            <person name="Numata K."/>
            <person name="Arakawa K."/>
        </authorList>
    </citation>
    <scope>NUCLEOTIDE SEQUENCE</scope>
</reference>
<gene>
    <name evidence="11" type="primary">GSPT1</name>
    <name evidence="11" type="ORF">NPIL_509444</name>
</gene>
<dbReference type="InterPro" id="IPR050100">
    <property type="entry name" value="TRAFAC_GTPase_members"/>
</dbReference>
<keyword evidence="2" id="KW-0597">Phosphoprotein</keyword>
<dbReference type="FunFam" id="3.40.50.300:FF:000270">
    <property type="entry name" value="Eukaryotic peptide chain release factor GTP-binding subunit ERF3A"/>
    <property type="match status" value="1"/>
</dbReference>
<dbReference type="InterPro" id="IPR027417">
    <property type="entry name" value="P-loop_NTPase"/>
</dbReference>
<dbReference type="InterPro" id="IPR000795">
    <property type="entry name" value="T_Tr_GTP-bd_dom"/>
</dbReference>
<protein>
    <submittedName>
        <fullName evidence="11">Eukaryotic peptide chain release factor GTP-binding subunit ERF3A</fullName>
    </submittedName>
</protein>
<dbReference type="Pfam" id="PF03144">
    <property type="entry name" value="GTP_EFTU_D2"/>
    <property type="match status" value="1"/>
</dbReference>
<dbReference type="PRINTS" id="PR00315">
    <property type="entry name" value="ELONGATNFCT"/>
</dbReference>
<dbReference type="InterPro" id="IPR009001">
    <property type="entry name" value="Transl_elong_EF1A/Init_IF2_C"/>
</dbReference>
<keyword evidence="12" id="KW-1185">Reference proteome</keyword>
<dbReference type="FunFam" id="2.40.30.10:FF:000024">
    <property type="entry name" value="Eukaryotic peptide chain release factor GTP-binding subunit ERF3A"/>
    <property type="match status" value="1"/>
</dbReference>
<dbReference type="AlphaFoldDB" id="A0A8X6N586"/>
<dbReference type="Pfam" id="PF00009">
    <property type="entry name" value="GTP_EFTU"/>
    <property type="match status" value="2"/>
</dbReference>
<name>A0A8X6N586_NEPPI</name>
<feature type="domain" description="Tr-type G" evidence="10">
    <location>
        <begin position="147"/>
        <end position="434"/>
    </location>
</feature>
<feature type="region of interest" description="Disordered" evidence="9">
    <location>
        <begin position="1"/>
        <end position="28"/>
    </location>
</feature>
<evidence type="ECO:0000256" key="7">
    <source>
        <dbReference type="ARBA" id="ARBA00023161"/>
    </source>
</evidence>
<comment type="caution">
    <text evidence="11">The sequence shown here is derived from an EMBL/GenBank/DDBJ whole genome shotgun (WGS) entry which is preliminary data.</text>
</comment>
<dbReference type="InterPro" id="IPR054696">
    <property type="entry name" value="GTP-eEF1A_C"/>
</dbReference>
<dbReference type="CDD" id="cd01883">
    <property type="entry name" value="EF1_alpha"/>
    <property type="match status" value="1"/>
</dbReference>
<comment type="similarity">
    <text evidence="1">Belongs to the TRAFAC class translation factor GTPase superfamily. Classic translation factor GTPase family. EF-Tu/EF-1A subfamily.</text>
</comment>
<evidence type="ECO:0000256" key="8">
    <source>
        <dbReference type="ARBA" id="ARBA00049117"/>
    </source>
</evidence>
<evidence type="ECO:0000259" key="10">
    <source>
        <dbReference type="PROSITE" id="PS51722"/>
    </source>
</evidence>
<dbReference type="FunFam" id="2.40.30.10:FF:000017">
    <property type="entry name" value="Eukaryotic peptide chain release factor GTP-binding subunit"/>
    <property type="match status" value="1"/>
</dbReference>
<organism evidence="11 12">
    <name type="scientific">Nephila pilipes</name>
    <name type="common">Giant wood spider</name>
    <name type="synonym">Nephila maculata</name>
    <dbReference type="NCBI Taxonomy" id="299642"/>
    <lineage>
        <taxon>Eukaryota</taxon>
        <taxon>Metazoa</taxon>
        <taxon>Ecdysozoa</taxon>
        <taxon>Arthropoda</taxon>
        <taxon>Chelicerata</taxon>
        <taxon>Arachnida</taxon>
        <taxon>Araneae</taxon>
        <taxon>Araneomorphae</taxon>
        <taxon>Entelegynae</taxon>
        <taxon>Araneoidea</taxon>
        <taxon>Nephilidae</taxon>
        <taxon>Nephila</taxon>
    </lineage>
</organism>
<dbReference type="PROSITE" id="PS51722">
    <property type="entry name" value="G_TR_2"/>
    <property type="match status" value="1"/>
</dbReference>
<dbReference type="GO" id="GO:0003924">
    <property type="term" value="F:GTPase activity"/>
    <property type="evidence" value="ECO:0007669"/>
    <property type="project" value="InterPro"/>
</dbReference>
<dbReference type="Gene3D" id="3.40.50.300">
    <property type="entry name" value="P-loop containing nucleotide triphosphate hydrolases"/>
    <property type="match status" value="2"/>
</dbReference>
<evidence type="ECO:0000256" key="5">
    <source>
        <dbReference type="ARBA" id="ARBA00022917"/>
    </source>
</evidence>
<feature type="region of interest" description="Disordered" evidence="9">
    <location>
        <begin position="54"/>
        <end position="90"/>
    </location>
</feature>
<keyword evidence="5" id="KW-0648">Protein biosynthesis</keyword>
<evidence type="ECO:0000313" key="12">
    <source>
        <dbReference type="Proteomes" id="UP000887013"/>
    </source>
</evidence>
<dbReference type="PANTHER" id="PTHR23115">
    <property type="entry name" value="TRANSLATION FACTOR"/>
    <property type="match status" value="1"/>
</dbReference>
<evidence type="ECO:0000256" key="2">
    <source>
        <dbReference type="ARBA" id="ARBA00022553"/>
    </source>
</evidence>
<dbReference type="GO" id="GO:0000184">
    <property type="term" value="P:nuclear-transcribed mRNA catabolic process, nonsense-mediated decay"/>
    <property type="evidence" value="ECO:0007669"/>
    <property type="project" value="UniProtKB-KW"/>
</dbReference>
<dbReference type="Gene3D" id="2.40.30.10">
    <property type="entry name" value="Translation factors"/>
    <property type="match status" value="2"/>
</dbReference>
<dbReference type="CDD" id="cd04089">
    <property type="entry name" value="eRF3_II"/>
    <property type="match status" value="1"/>
</dbReference>
<dbReference type="CDD" id="cd03704">
    <property type="entry name" value="eRF3_C_III"/>
    <property type="match status" value="1"/>
</dbReference>
<keyword evidence="4" id="KW-0378">Hydrolase</keyword>
<dbReference type="GO" id="GO:0005525">
    <property type="term" value="F:GTP binding"/>
    <property type="evidence" value="ECO:0007669"/>
    <property type="project" value="UniProtKB-KW"/>
</dbReference>
<keyword evidence="3" id="KW-0547">Nucleotide-binding</keyword>
<keyword evidence="7" id="KW-0866">Nonsense-mediated mRNA decay</keyword>
<dbReference type="OrthoDB" id="342024at2759"/>
<dbReference type="EMBL" id="BMAW01054125">
    <property type="protein sequence ID" value="GFS94684.1"/>
    <property type="molecule type" value="Genomic_DNA"/>
</dbReference>
<proteinExistence type="inferred from homology"/>
<dbReference type="SUPFAM" id="SSF50447">
    <property type="entry name" value="Translation proteins"/>
    <property type="match status" value="1"/>
</dbReference>
<evidence type="ECO:0000313" key="11">
    <source>
        <dbReference type="EMBL" id="GFS94684.1"/>
    </source>
</evidence>
<evidence type="ECO:0000256" key="9">
    <source>
        <dbReference type="SAM" id="MobiDB-lite"/>
    </source>
</evidence>
<dbReference type="InterPro" id="IPR009000">
    <property type="entry name" value="Transl_B-barrel_sf"/>
</dbReference>
<dbReference type="SUPFAM" id="SSF50465">
    <property type="entry name" value="EF-Tu/eEF-1alpha/eIF2-gamma C-terminal domain"/>
    <property type="match status" value="1"/>
</dbReference>
<dbReference type="Pfam" id="PF22594">
    <property type="entry name" value="GTP-eEF1A_C"/>
    <property type="match status" value="1"/>
</dbReference>
<sequence length="632" mass="70827">MDQKTEDQSTPDSWEQHSDGALNNVDEDCNNLSKHFLGLNVDAPPFVPSFATLAAAQAVSPDEDSELSPENEKQPAPDPPPLAMDVDNKEGGDVDVVDDDLPADWENVDIENNLLADDDDIAEGEEVEMVTKSKKKILKEEEEGVRKEHVNVVFIGHVDAGKSTIGGQLLYLTGMVDKRTLEKYEREAKEKNRESWYLSWALDTNQFKIEARTDTHPDAGKSTIGGQLLYLTGMVDKRTLEKYEREAKEKNRESWYLSWALDTNQEERDKGKTVEVGRAYFETENKHFTLLDAPGHRSFVPNMIGGACQADLAVLVISARKGEFETGFERGGQTREHAMLAKTAGVKHLVILVNKMDDPTVEWSEERYIECKDKLIPYLKKCGFNPKVDVVFMPCSGLTGAFLKCIPDESVCPWFRGPAFLDYIDTLPSLNRPTEGPFRMPVVDKYKDMGTVVLGKVEAGNAKRNQQLLLMPNRKAVEVLQLWSDEDEVATVISGENVKIKLKGVEEEEVSSGFVLCDFNNPCRTGKVFDAQVVILEHKSIICPGYSAVLHIHAAIEEVSVKTLICLVDKKSGEKSKTRPRFVKQDQIAIMRFECAGVICLESFKDFPQMGRFTLRDEGRTIAIGKVLRLME</sequence>
<dbReference type="Proteomes" id="UP000887013">
    <property type="component" value="Unassembled WGS sequence"/>
</dbReference>
<dbReference type="InterPro" id="IPR031157">
    <property type="entry name" value="G_TR_CS"/>
</dbReference>
<evidence type="ECO:0000256" key="4">
    <source>
        <dbReference type="ARBA" id="ARBA00022801"/>
    </source>
</evidence>
<accession>A0A8X6N586</accession>
<keyword evidence="6" id="KW-0342">GTP-binding</keyword>
<comment type="catalytic activity">
    <reaction evidence="8">
        <text>GTP + H2O = GDP + phosphate + H(+)</text>
        <dbReference type="Rhea" id="RHEA:19669"/>
        <dbReference type="ChEBI" id="CHEBI:15377"/>
        <dbReference type="ChEBI" id="CHEBI:15378"/>
        <dbReference type="ChEBI" id="CHEBI:37565"/>
        <dbReference type="ChEBI" id="CHEBI:43474"/>
        <dbReference type="ChEBI" id="CHEBI:58189"/>
    </reaction>
    <physiologicalReaction direction="left-to-right" evidence="8">
        <dbReference type="Rhea" id="RHEA:19670"/>
    </physiologicalReaction>
</comment>
<dbReference type="SUPFAM" id="SSF52540">
    <property type="entry name" value="P-loop containing nucleoside triphosphate hydrolases"/>
    <property type="match status" value="2"/>
</dbReference>
<evidence type="ECO:0000256" key="1">
    <source>
        <dbReference type="ARBA" id="ARBA00007249"/>
    </source>
</evidence>
<dbReference type="GO" id="GO:0003747">
    <property type="term" value="F:translation release factor activity"/>
    <property type="evidence" value="ECO:0007669"/>
    <property type="project" value="UniProtKB-ARBA"/>
</dbReference>
<evidence type="ECO:0000256" key="6">
    <source>
        <dbReference type="ARBA" id="ARBA00023134"/>
    </source>
</evidence>
<evidence type="ECO:0000256" key="3">
    <source>
        <dbReference type="ARBA" id="ARBA00022741"/>
    </source>
</evidence>
<dbReference type="InterPro" id="IPR004161">
    <property type="entry name" value="EFTu-like_2"/>
</dbReference>
<dbReference type="PROSITE" id="PS00301">
    <property type="entry name" value="G_TR_1"/>
    <property type="match status" value="1"/>
</dbReference>